<dbReference type="EMBL" id="PVNL01000135">
    <property type="protein sequence ID" value="PRP96190.1"/>
    <property type="molecule type" value="Genomic_DNA"/>
</dbReference>
<comment type="caution">
    <text evidence="4">The sequence shown here is derived from an EMBL/GenBank/DDBJ whole genome shotgun (WGS) entry which is preliminary data.</text>
</comment>
<feature type="compositionally biased region" description="Acidic residues" evidence="2">
    <location>
        <begin position="29"/>
        <end position="39"/>
    </location>
</feature>
<dbReference type="Pfam" id="PF07593">
    <property type="entry name" value="UnbV_ASPIC"/>
    <property type="match status" value="1"/>
</dbReference>
<evidence type="ECO:0000259" key="3">
    <source>
        <dbReference type="Pfam" id="PF07593"/>
    </source>
</evidence>
<reference evidence="4 5" key="1">
    <citation type="submission" date="2018-03" db="EMBL/GenBank/DDBJ databases">
        <title>Draft Genome Sequences of the Obligatory Marine Myxobacteria Enhygromyxa salina SWB007.</title>
        <authorList>
            <person name="Poehlein A."/>
            <person name="Moghaddam J.A."/>
            <person name="Harms H."/>
            <person name="Alanjari M."/>
            <person name="Koenig G.M."/>
            <person name="Daniel R."/>
            <person name="Schaeberle T.F."/>
        </authorList>
    </citation>
    <scope>NUCLEOTIDE SEQUENCE [LARGE SCALE GENOMIC DNA]</scope>
    <source>
        <strain evidence="4 5">SWB007</strain>
    </source>
</reference>
<dbReference type="PANTHER" id="PTHR16026:SF0">
    <property type="entry name" value="CARTILAGE ACIDIC PROTEIN 1"/>
    <property type="match status" value="1"/>
</dbReference>
<dbReference type="InterPro" id="IPR011519">
    <property type="entry name" value="UnbV_ASPIC"/>
</dbReference>
<dbReference type="InterPro" id="IPR027039">
    <property type="entry name" value="Crtac1"/>
</dbReference>
<sequence>MASCRGPLPAGEDATGDTSDSDHTQADTGTDDTGGDDPFECVPWPASPPALGLGEPTTLSFADVTSAVGLLDTAYFPGDWPPTCDPNGEGWVGTPCKMYVQGGGAAVGDFDDDGWPDIYLTRLVGRDLLFRNMLGEGGEPAFLEIGASVGLVDEFGGNGAAWVDVDGDGDLDLYVTSMAIPGRFWFYRNELAQTGEARFVEDAAARGLALDDGLPHFGFSIGVGDYDRDGWLDLHTSEWWPGGSPTATTHHARLLRNLGPDQPGSFEDLTLVGGASMLMLNPAGLHAFSPTFVDLDEDGWQDLAFVSDNATSRLFWNRASHDGADPSFVDGTPKAGVSIERNGMGSTFGDVDGDGHLDWYVSAIFSPNSELECGNPICGTGGNRLYRSIGPRCFEELGEAYGLNVGGWGWGTTMFDPDNDGDLDIVETNGFQVPHGQPNTAFTGHPLRFWRNGSEQAGQLEFAQQSGQVGLSDTGQGRGLVAFDYDRDGDEDLLIVDNSGKYGSGTKLWRNRSDEADSPNAWLDVELDGHAGNRHGVGARVELQREVGGPVQVRVIGVNSHFLGHGEYRAHFGLGPGDEPVARVRVIWASGAQSSIDDVNVGQVLELAEP</sequence>
<gene>
    <name evidence="4" type="ORF">ENSA7_70040</name>
</gene>
<evidence type="ECO:0000256" key="1">
    <source>
        <dbReference type="ARBA" id="ARBA00022729"/>
    </source>
</evidence>
<dbReference type="InterPro" id="IPR028994">
    <property type="entry name" value="Integrin_alpha_N"/>
</dbReference>
<protein>
    <submittedName>
        <fullName evidence="4">FG-GAP repeat protein</fullName>
    </submittedName>
</protein>
<feature type="domain" description="ASPIC/UnbV" evidence="3">
    <location>
        <begin position="536"/>
        <end position="605"/>
    </location>
</feature>
<dbReference type="SUPFAM" id="SSF69318">
    <property type="entry name" value="Integrin alpha N-terminal domain"/>
    <property type="match status" value="2"/>
</dbReference>
<name>A0A2S9XTY5_9BACT</name>
<dbReference type="PANTHER" id="PTHR16026">
    <property type="entry name" value="CARTILAGE ACIDIC PROTEIN 1"/>
    <property type="match status" value="1"/>
</dbReference>
<keyword evidence="1" id="KW-0732">Signal</keyword>
<dbReference type="Proteomes" id="UP000238823">
    <property type="component" value="Unassembled WGS sequence"/>
</dbReference>
<proteinExistence type="predicted"/>
<dbReference type="Gene3D" id="2.130.10.130">
    <property type="entry name" value="Integrin alpha, N-terminal"/>
    <property type="match status" value="1"/>
</dbReference>
<dbReference type="Pfam" id="PF13517">
    <property type="entry name" value="FG-GAP_3"/>
    <property type="match status" value="2"/>
</dbReference>
<dbReference type="InterPro" id="IPR013517">
    <property type="entry name" value="FG-GAP"/>
</dbReference>
<evidence type="ECO:0000256" key="2">
    <source>
        <dbReference type="SAM" id="MobiDB-lite"/>
    </source>
</evidence>
<accession>A0A2S9XTY5</accession>
<organism evidence="4 5">
    <name type="scientific">Enhygromyxa salina</name>
    <dbReference type="NCBI Taxonomy" id="215803"/>
    <lineage>
        <taxon>Bacteria</taxon>
        <taxon>Pseudomonadati</taxon>
        <taxon>Myxococcota</taxon>
        <taxon>Polyangia</taxon>
        <taxon>Nannocystales</taxon>
        <taxon>Nannocystaceae</taxon>
        <taxon>Enhygromyxa</taxon>
    </lineage>
</organism>
<dbReference type="AlphaFoldDB" id="A0A2S9XTY5"/>
<evidence type="ECO:0000313" key="4">
    <source>
        <dbReference type="EMBL" id="PRP96190.1"/>
    </source>
</evidence>
<feature type="region of interest" description="Disordered" evidence="2">
    <location>
        <begin position="1"/>
        <end position="52"/>
    </location>
</feature>
<evidence type="ECO:0000313" key="5">
    <source>
        <dbReference type="Proteomes" id="UP000238823"/>
    </source>
</evidence>